<sequence length="78" mass="9093">EYQRLPKRIRQVIQEALAFNPDPQLGIFKTARAAYQEQINQLSSPAKNEPESIKTHRLKQLAKIQEDLKYLDIFLQGD</sequence>
<evidence type="ECO:0000313" key="1">
    <source>
        <dbReference type="EMBL" id="CAG8708730.1"/>
    </source>
</evidence>
<dbReference type="AlphaFoldDB" id="A0A9N9N780"/>
<gene>
    <name evidence="1" type="ORF">ALEPTO_LOCUS11838</name>
</gene>
<proteinExistence type="predicted"/>
<dbReference type="EMBL" id="CAJVPS010021798">
    <property type="protein sequence ID" value="CAG8708730.1"/>
    <property type="molecule type" value="Genomic_DNA"/>
</dbReference>
<organism evidence="1 2">
    <name type="scientific">Ambispora leptoticha</name>
    <dbReference type="NCBI Taxonomy" id="144679"/>
    <lineage>
        <taxon>Eukaryota</taxon>
        <taxon>Fungi</taxon>
        <taxon>Fungi incertae sedis</taxon>
        <taxon>Mucoromycota</taxon>
        <taxon>Glomeromycotina</taxon>
        <taxon>Glomeromycetes</taxon>
        <taxon>Archaeosporales</taxon>
        <taxon>Ambisporaceae</taxon>
        <taxon>Ambispora</taxon>
    </lineage>
</organism>
<name>A0A9N9N780_9GLOM</name>
<reference evidence="1" key="1">
    <citation type="submission" date="2021-06" db="EMBL/GenBank/DDBJ databases">
        <authorList>
            <person name="Kallberg Y."/>
            <person name="Tangrot J."/>
            <person name="Rosling A."/>
        </authorList>
    </citation>
    <scope>NUCLEOTIDE SEQUENCE</scope>
    <source>
        <strain evidence="1">FL130A</strain>
    </source>
</reference>
<dbReference type="Proteomes" id="UP000789508">
    <property type="component" value="Unassembled WGS sequence"/>
</dbReference>
<keyword evidence="2" id="KW-1185">Reference proteome</keyword>
<evidence type="ECO:0000313" key="2">
    <source>
        <dbReference type="Proteomes" id="UP000789508"/>
    </source>
</evidence>
<comment type="caution">
    <text evidence="1">The sequence shown here is derived from an EMBL/GenBank/DDBJ whole genome shotgun (WGS) entry which is preliminary data.</text>
</comment>
<accession>A0A9N9N780</accession>
<feature type="non-terminal residue" evidence="1">
    <location>
        <position position="78"/>
    </location>
</feature>
<protein>
    <submittedName>
        <fullName evidence="1">10914_t:CDS:1</fullName>
    </submittedName>
</protein>